<dbReference type="OrthoDB" id="1121311at2"/>
<evidence type="ECO:0000256" key="5">
    <source>
        <dbReference type="ARBA" id="ARBA00023136"/>
    </source>
</evidence>
<dbReference type="RefSeq" id="WP_091740070.1">
    <property type="nucleotide sequence ID" value="NZ_FNNQ01000009.1"/>
</dbReference>
<evidence type="ECO:0000313" key="8">
    <source>
        <dbReference type="EMBL" id="SDX04308.1"/>
    </source>
</evidence>
<keyword evidence="2" id="KW-1003">Cell membrane</keyword>
<keyword evidence="5 6" id="KW-0472">Membrane</keyword>
<evidence type="ECO:0000256" key="6">
    <source>
        <dbReference type="SAM" id="Phobius"/>
    </source>
</evidence>
<dbReference type="EMBL" id="FNNQ01000009">
    <property type="protein sequence ID" value="SDX04308.1"/>
    <property type="molecule type" value="Genomic_DNA"/>
</dbReference>
<gene>
    <name evidence="8" type="ORF">SAMN05444487_10969</name>
</gene>
<dbReference type="PANTHER" id="PTHR40077">
    <property type="entry name" value="MEMBRANE PROTEIN-RELATED"/>
    <property type="match status" value="1"/>
</dbReference>
<dbReference type="Proteomes" id="UP000198534">
    <property type="component" value="Unassembled WGS sequence"/>
</dbReference>
<evidence type="ECO:0000259" key="7">
    <source>
        <dbReference type="Pfam" id="PF12823"/>
    </source>
</evidence>
<evidence type="ECO:0000256" key="3">
    <source>
        <dbReference type="ARBA" id="ARBA00022692"/>
    </source>
</evidence>
<comment type="subcellular location">
    <subcellularLocation>
        <location evidence="1">Cell membrane</location>
        <topology evidence="1">Multi-pass membrane protein</topology>
    </subcellularLocation>
</comment>
<protein>
    <submittedName>
        <fullName evidence="8">Integral membrane protein</fullName>
    </submittedName>
</protein>
<feature type="transmembrane region" description="Helical" evidence="6">
    <location>
        <begin position="6"/>
        <end position="26"/>
    </location>
</feature>
<feature type="transmembrane region" description="Helical" evidence="6">
    <location>
        <begin position="38"/>
        <end position="63"/>
    </location>
</feature>
<dbReference type="NCBIfam" id="TIGR03954">
    <property type="entry name" value="integ_memb_HG"/>
    <property type="match status" value="1"/>
</dbReference>
<keyword evidence="9" id="KW-1185">Reference proteome</keyword>
<proteinExistence type="predicted"/>
<keyword evidence="4 6" id="KW-1133">Transmembrane helix</keyword>
<dbReference type="Pfam" id="PF12823">
    <property type="entry name" value="DUF3817"/>
    <property type="match status" value="1"/>
</dbReference>
<dbReference type="GO" id="GO:0005886">
    <property type="term" value="C:plasma membrane"/>
    <property type="evidence" value="ECO:0007669"/>
    <property type="project" value="UniProtKB-SubCell"/>
</dbReference>
<dbReference type="PANTHER" id="PTHR40077:SF1">
    <property type="entry name" value="MEMBRANE PROTEIN"/>
    <property type="match status" value="1"/>
</dbReference>
<evidence type="ECO:0000256" key="2">
    <source>
        <dbReference type="ARBA" id="ARBA00022475"/>
    </source>
</evidence>
<evidence type="ECO:0000256" key="4">
    <source>
        <dbReference type="ARBA" id="ARBA00022989"/>
    </source>
</evidence>
<keyword evidence="3 6" id="KW-0812">Transmembrane</keyword>
<evidence type="ECO:0000256" key="1">
    <source>
        <dbReference type="ARBA" id="ARBA00004651"/>
    </source>
</evidence>
<feature type="transmembrane region" description="Helical" evidence="6">
    <location>
        <begin position="69"/>
        <end position="90"/>
    </location>
</feature>
<dbReference type="AlphaFoldDB" id="A0A1H2YHM1"/>
<accession>A0A1H2YHM1</accession>
<dbReference type="STRING" id="1048340.SAMN05444487_10969"/>
<sequence>MLKTPLSRFHVIGLLEGISYLLLLAIAMPLKYILGYDLAVLIVGWIHGILFIAYFITLAHVWYVHRWPFGRVSGAAIASILPFGTFVLSAKLRLNEEISKTNNLPD</sequence>
<evidence type="ECO:0000313" key="9">
    <source>
        <dbReference type="Proteomes" id="UP000198534"/>
    </source>
</evidence>
<feature type="domain" description="DUF3817" evidence="7">
    <location>
        <begin position="6"/>
        <end position="92"/>
    </location>
</feature>
<name>A0A1H2YHM1_9BACL</name>
<reference evidence="8 9" key="1">
    <citation type="submission" date="2016-10" db="EMBL/GenBank/DDBJ databases">
        <authorList>
            <person name="de Groot N.N."/>
        </authorList>
    </citation>
    <scope>NUCLEOTIDE SEQUENCE [LARGE SCALE GENOMIC DNA]</scope>
    <source>
        <strain evidence="8 9">DSM 45610</strain>
    </source>
</reference>
<organism evidence="8 9">
    <name type="scientific">Marininema mesophilum</name>
    <dbReference type="NCBI Taxonomy" id="1048340"/>
    <lineage>
        <taxon>Bacteria</taxon>
        <taxon>Bacillati</taxon>
        <taxon>Bacillota</taxon>
        <taxon>Bacilli</taxon>
        <taxon>Bacillales</taxon>
        <taxon>Thermoactinomycetaceae</taxon>
        <taxon>Marininema</taxon>
    </lineage>
</organism>
<dbReference type="InterPro" id="IPR023845">
    <property type="entry name" value="DUF3817_TM"/>
</dbReference>